<gene>
    <name evidence="2" type="ORF">EDEG_01572</name>
</gene>
<dbReference type="VEuPathDB" id="MicrosporidiaDB:EDEG_01572"/>
<keyword evidence="3" id="KW-1185">Reference proteome</keyword>
<evidence type="ECO:0000256" key="1">
    <source>
        <dbReference type="SAM" id="SignalP"/>
    </source>
</evidence>
<accession>J9D8R1</accession>
<dbReference type="Proteomes" id="UP000003163">
    <property type="component" value="Unassembled WGS sequence"/>
</dbReference>
<comment type="caution">
    <text evidence="2">The sequence shown here is derived from an EMBL/GenBank/DDBJ whole genome shotgun (WGS) entry which is preliminary data.</text>
</comment>
<protein>
    <recommendedName>
        <fullName evidence="4">Spindle pole body component</fullName>
    </recommendedName>
</protein>
<evidence type="ECO:0000313" key="2">
    <source>
        <dbReference type="EMBL" id="EJW04136.1"/>
    </source>
</evidence>
<dbReference type="AlphaFoldDB" id="J9D8R1"/>
<evidence type="ECO:0000313" key="3">
    <source>
        <dbReference type="Proteomes" id="UP000003163"/>
    </source>
</evidence>
<dbReference type="HOGENOM" id="CLU_483988_0_0_1"/>
<organism evidence="2 3">
    <name type="scientific">Edhazardia aedis (strain USNM 41457)</name>
    <name type="common">Microsporidian parasite</name>
    <dbReference type="NCBI Taxonomy" id="1003232"/>
    <lineage>
        <taxon>Eukaryota</taxon>
        <taxon>Fungi</taxon>
        <taxon>Fungi incertae sedis</taxon>
        <taxon>Microsporidia</taxon>
        <taxon>Edhazardia</taxon>
    </lineage>
</organism>
<sequence>MHLKAFLNWLSLICGSQIVKNESQTTRKNEIKYDIPSNKKYLFYLDFYELLFHSMNYLGKIREYCSYLCNIMQRIKKSKKDEVRIEVKKSIIVIIKTNRCLQTEKKIFLYTLKKRRDEFLKFYSSFLINSKVFDSTESFYSKNPEIKDKNIQENILLGKFYEDIDQIMRKMIRNCNLLVYNFFCFGKSAFKVKEDMKKIKSLVIERNKKMKEIKNSISQIICNMQVEVVSFFEKEKEMNVLFDTRFQQNFSKFLSLKSTNELSFYFFDITQFKFLDSIFSEYNNLLCKMLLFKNEKITETMTLLEKALKFQEYKILVDEMIFSISKTEFQTKTFDLDFENPKFFVKLLNTLKTFAMILNNSYYEYIISQIINNTSSLDNKLAHDLELQFKIIYLETCNYIEIFRVYIQYLFLEYLNFWLKKFYVFVINSDFDTLNQHIQDSKLTFDNESECIFRSNEMVHFTYKILLENFESFETNYFSINSYIIFDQEFLILRWFYNLRMIQVIKKRQNKSFVYEQVLSEIEIITSKLQKIKTKDSKNAKIWNWLYLVFASKKNILLKFCNC</sequence>
<reference evidence="3" key="2">
    <citation type="submission" date="2015-07" db="EMBL/GenBank/DDBJ databases">
        <title>Contrasting host-pathogen interactions and genome evolution in two generalist and specialist microsporidian pathogens of mosquitoes.</title>
        <authorList>
            <consortium name="The Broad Institute Genomics Platform"/>
            <consortium name="The Broad Institute Genome Sequencing Center for Infectious Disease"/>
            <person name="Cuomo C.A."/>
            <person name="Sanscrainte N.D."/>
            <person name="Goldberg J.M."/>
            <person name="Heiman D."/>
            <person name="Young S."/>
            <person name="Zeng Q."/>
            <person name="Becnel J.J."/>
            <person name="Birren B.W."/>
        </authorList>
    </citation>
    <scope>NUCLEOTIDE SEQUENCE [LARGE SCALE GENOMIC DNA]</scope>
    <source>
        <strain evidence="3">USNM 41457</strain>
    </source>
</reference>
<dbReference type="InParanoid" id="J9D8R1"/>
<feature type="signal peptide" evidence="1">
    <location>
        <begin position="1"/>
        <end position="15"/>
    </location>
</feature>
<feature type="chain" id="PRO_5012723129" description="Spindle pole body component" evidence="1">
    <location>
        <begin position="16"/>
        <end position="563"/>
    </location>
</feature>
<dbReference type="EMBL" id="AFBI03000023">
    <property type="protein sequence ID" value="EJW04136.1"/>
    <property type="molecule type" value="Genomic_DNA"/>
</dbReference>
<proteinExistence type="predicted"/>
<evidence type="ECO:0008006" key="4">
    <source>
        <dbReference type="Google" id="ProtNLM"/>
    </source>
</evidence>
<name>J9D8R1_EDHAE</name>
<reference evidence="2 3" key="1">
    <citation type="submission" date="2011-08" db="EMBL/GenBank/DDBJ databases">
        <authorList>
            <person name="Liu Z.J."/>
            <person name="Shi F.L."/>
            <person name="Lu J.Q."/>
            <person name="Li M."/>
            <person name="Wang Z.L."/>
        </authorList>
    </citation>
    <scope>NUCLEOTIDE SEQUENCE [LARGE SCALE GENOMIC DNA]</scope>
    <source>
        <strain evidence="2 3">USNM 41457</strain>
    </source>
</reference>
<keyword evidence="1" id="KW-0732">Signal</keyword>